<organism evidence="1 2">
    <name type="scientific">Bradyrhizobium valentinum</name>
    <dbReference type="NCBI Taxonomy" id="1518501"/>
    <lineage>
        <taxon>Bacteria</taxon>
        <taxon>Pseudomonadati</taxon>
        <taxon>Pseudomonadota</taxon>
        <taxon>Alphaproteobacteria</taxon>
        <taxon>Hyphomicrobiales</taxon>
        <taxon>Nitrobacteraceae</taxon>
        <taxon>Bradyrhizobium</taxon>
    </lineage>
</organism>
<gene>
    <name evidence="1" type="ORF">CP49_23420</name>
</gene>
<keyword evidence="2" id="KW-1185">Reference proteome</keyword>
<dbReference type="RefSeq" id="WP_057848271.1">
    <property type="nucleotide sequence ID" value="NZ_LLXX01000001.1"/>
</dbReference>
<proteinExistence type="predicted"/>
<comment type="caution">
    <text evidence="1">The sequence shown here is derived from an EMBL/GenBank/DDBJ whole genome shotgun (WGS) entry which is preliminary data.</text>
</comment>
<evidence type="ECO:0000313" key="1">
    <source>
        <dbReference type="EMBL" id="KRR14971.1"/>
    </source>
</evidence>
<dbReference type="Proteomes" id="UP000051913">
    <property type="component" value="Unassembled WGS sequence"/>
</dbReference>
<sequence>MLFRQALLHKLAFKLCQAGLQQVAIVLNIIAMRTQASQLLINHFSPSFDELGYFHYFDATLARVEYIRKVRWYFPGRVFKSRLVKPAADL</sequence>
<dbReference type="EMBL" id="LLXX01000001">
    <property type="protein sequence ID" value="KRR14971.1"/>
    <property type="molecule type" value="Genomic_DNA"/>
</dbReference>
<reference evidence="1 2" key="1">
    <citation type="submission" date="2014-03" db="EMBL/GenBank/DDBJ databases">
        <title>Bradyrhizobium valentinum sp. nov., isolated from effective nodules of Lupinus mariae-josephae, a lupine endemic of basic-lime soils in Eastern Spain.</title>
        <authorList>
            <person name="Duran D."/>
            <person name="Rey L."/>
            <person name="Navarro A."/>
            <person name="Busquets A."/>
            <person name="Imperial J."/>
            <person name="Ruiz-Argueso T."/>
        </authorList>
    </citation>
    <scope>NUCLEOTIDE SEQUENCE [LARGE SCALE GENOMIC DNA]</scope>
    <source>
        <strain evidence="1 2">LmjM3</strain>
    </source>
</reference>
<protein>
    <submittedName>
        <fullName evidence="1">Uncharacterized protein</fullName>
    </submittedName>
</protein>
<evidence type="ECO:0000313" key="2">
    <source>
        <dbReference type="Proteomes" id="UP000051913"/>
    </source>
</evidence>
<accession>A0A0R3M4W8</accession>
<dbReference type="AlphaFoldDB" id="A0A0R3M4W8"/>
<name>A0A0R3M4W8_9BRAD</name>